<organism evidence="1">
    <name type="scientific">Polaromonas hydrogenivorans</name>
    <dbReference type="NCBI Taxonomy" id="335476"/>
    <lineage>
        <taxon>Bacteria</taxon>
        <taxon>Pseudomonadati</taxon>
        <taxon>Pseudomonadota</taxon>
        <taxon>Betaproteobacteria</taxon>
        <taxon>Burkholderiales</taxon>
        <taxon>Comamonadaceae</taxon>
        <taxon>Polaromonas</taxon>
    </lineage>
</organism>
<dbReference type="AlphaFoldDB" id="A0AAU7LW92"/>
<reference evidence="1" key="1">
    <citation type="submission" date="2024-05" db="EMBL/GenBank/DDBJ databases">
        <authorList>
            <person name="Bunk B."/>
            <person name="Swiderski J."/>
            <person name="Sproer C."/>
            <person name="Thiel V."/>
        </authorList>
    </citation>
    <scope>NUCLEOTIDE SEQUENCE</scope>
    <source>
        <strain evidence="1">DSM 17735</strain>
    </source>
</reference>
<name>A0AAU7LW92_9BURK</name>
<sequence length="162" mass="18179">MIYVVELPEQGKPRAWFAYDDEDFSRKVAASDPLQPWEIHDEVTARELLEDLGHPVLDAAARERFPAICALGDEHGWDTPLYRADHLLGRGVFQTEPVAERDALTAALAARSGVTSCIYWSDRDAIGAFEGADPRIAGKALWWARRTLYEQLVELEVLADDN</sequence>
<accession>A0AAU7LW92</accession>
<proteinExistence type="predicted"/>
<dbReference type="RefSeq" id="WP_349281198.1">
    <property type="nucleotide sequence ID" value="NZ_CBCSCU010000004.1"/>
</dbReference>
<dbReference type="EMBL" id="CP157675">
    <property type="protein sequence ID" value="XBP71851.1"/>
    <property type="molecule type" value="Genomic_DNA"/>
</dbReference>
<protein>
    <submittedName>
        <fullName evidence="1">Uncharacterized protein</fullName>
    </submittedName>
</protein>
<evidence type="ECO:0000313" key="1">
    <source>
        <dbReference type="EMBL" id="XBP71851.1"/>
    </source>
</evidence>
<gene>
    <name evidence="1" type="ORF">ABLV49_08675</name>
</gene>